<dbReference type="PANTHER" id="PTHR43273">
    <property type="entry name" value="ANAEROBIC SULFATASE-MATURATING ENZYME HOMOLOG ASLB-RELATED"/>
    <property type="match status" value="1"/>
</dbReference>
<accession>V4RMK5</accession>
<dbReference type="Proteomes" id="UP000017837">
    <property type="component" value="Unassembled WGS sequence"/>
</dbReference>
<gene>
    <name evidence="1" type="ORF">ABENE_07685</name>
</gene>
<dbReference type="AlphaFoldDB" id="V4RMK5"/>
<dbReference type="PANTHER" id="PTHR43273:SF8">
    <property type="entry name" value="RADICAL SAM DOMAIN PROTEIN"/>
    <property type="match status" value="1"/>
</dbReference>
<dbReference type="EMBL" id="AWGB01000012">
    <property type="protein sequence ID" value="ESQ92508.1"/>
    <property type="molecule type" value="Genomic_DNA"/>
</dbReference>
<dbReference type="InterPro" id="IPR013785">
    <property type="entry name" value="Aldolase_TIM"/>
</dbReference>
<comment type="caution">
    <text evidence="1">The sequence shown here is derived from an EMBL/GenBank/DDBJ whole genome shotgun (WGS) entry which is preliminary data.</text>
</comment>
<evidence type="ECO:0000313" key="2">
    <source>
        <dbReference type="Proteomes" id="UP000017837"/>
    </source>
</evidence>
<dbReference type="eggNOG" id="COG0641">
    <property type="taxonomic scope" value="Bacteria"/>
</dbReference>
<dbReference type="PATRIC" id="fig|1121022.4.peg.1542"/>
<dbReference type="SUPFAM" id="SSF102114">
    <property type="entry name" value="Radical SAM enzymes"/>
    <property type="match status" value="1"/>
</dbReference>
<dbReference type="InterPro" id="IPR058240">
    <property type="entry name" value="rSAM_sf"/>
</dbReference>
<proteinExistence type="predicted"/>
<sequence>MGDDGWKTQPKLMSADVKAAVVKRLIELKQEQAEPFSVVLHGGEPLMMGKARLDALLGELRQSLTPETGLHIQTNGLLLSNEMLDVLAQHRVGVSISLDGPISVHDKFRVDHQDGGSHGKVIDAVVRITAHPDAKALFSGVLAVVDPESDPVAVYTALKATGAPSIDFLYRDGNRTNLPYKKASVDSVEYGAWMSKILDLYLADEAPPVIRILDDMIRLLLGGRGIKEGIGITDYGIVVIDTDGSIQKNDTLKSTYSTADRFKSPWSVLRDRLSDVMENNEFKSYHVSQRPSSATCKSCPLLDICGGGMPAHRWSAEAEFDNPTVFCADQKLLIGRMQEWIGDHKRAIA</sequence>
<evidence type="ECO:0008006" key="3">
    <source>
        <dbReference type="Google" id="ProtNLM"/>
    </source>
</evidence>
<dbReference type="Gene3D" id="3.20.20.70">
    <property type="entry name" value="Aldolase class I"/>
    <property type="match status" value="1"/>
</dbReference>
<name>V4RMK5_9CAUL</name>
<dbReference type="InterPro" id="IPR023867">
    <property type="entry name" value="Sulphatase_maturase_rSAM"/>
</dbReference>
<protein>
    <recommendedName>
        <fullName evidence="3">Radical SAM core domain-containing protein</fullName>
    </recommendedName>
</protein>
<organism evidence="1 2">
    <name type="scientific">Asticcacaulis benevestitus DSM 16100 = ATCC BAA-896</name>
    <dbReference type="NCBI Taxonomy" id="1121022"/>
    <lineage>
        <taxon>Bacteria</taxon>
        <taxon>Pseudomonadati</taxon>
        <taxon>Pseudomonadota</taxon>
        <taxon>Alphaproteobacteria</taxon>
        <taxon>Caulobacterales</taxon>
        <taxon>Caulobacteraceae</taxon>
        <taxon>Asticcacaulis</taxon>
    </lineage>
</organism>
<keyword evidence="2" id="KW-1185">Reference proteome</keyword>
<dbReference type="STRING" id="1121022.GCA_000376105_02747"/>
<evidence type="ECO:0000313" key="1">
    <source>
        <dbReference type="EMBL" id="ESQ92508.1"/>
    </source>
</evidence>
<dbReference type="GO" id="GO:0016491">
    <property type="term" value="F:oxidoreductase activity"/>
    <property type="evidence" value="ECO:0007669"/>
    <property type="project" value="InterPro"/>
</dbReference>
<reference evidence="1 2" key="1">
    <citation type="journal article" date="2014" name="Nature">
        <title>Sequential evolution of bacterial morphology by co-option of a developmental regulator.</title>
        <authorList>
            <person name="Jiang C."/>
            <person name="Brown P.J."/>
            <person name="Ducret A."/>
            <person name="Brun Y.V."/>
        </authorList>
    </citation>
    <scope>NUCLEOTIDE SEQUENCE [LARGE SCALE GENOMIC DNA]</scope>
    <source>
        <strain evidence="1 2">DSM 16100</strain>
    </source>
</reference>
<dbReference type="CDD" id="cd01335">
    <property type="entry name" value="Radical_SAM"/>
    <property type="match status" value="1"/>
</dbReference>